<gene>
    <name evidence="3" type="ORF">FKR81_28275</name>
</gene>
<dbReference type="EMBL" id="VOBR01000020">
    <property type="protein sequence ID" value="TWP48488.1"/>
    <property type="molecule type" value="Genomic_DNA"/>
</dbReference>
<dbReference type="FunFam" id="3.40.50.720:FF:000084">
    <property type="entry name" value="Short-chain dehydrogenase reductase"/>
    <property type="match status" value="1"/>
</dbReference>
<dbReference type="AlphaFoldDB" id="A0A563EMS3"/>
<keyword evidence="4" id="KW-1185">Reference proteome</keyword>
<dbReference type="PANTHER" id="PTHR42879">
    <property type="entry name" value="3-OXOACYL-(ACYL-CARRIER-PROTEIN) REDUCTASE"/>
    <property type="match status" value="1"/>
</dbReference>
<dbReference type="InterPro" id="IPR036291">
    <property type="entry name" value="NAD(P)-bd_dom_sf"/>
</dbReference>
<dbReference type="SUPFAM" id="SSF51735">
    <property type="entry name" value="NAD(P)-binding Rossmann-fold domains"/>
    <property type="match status" value="1"/>
</dbReference>
<dbReference type="PANTHER" id="PTHR42879:SF6">
    <property type="entry name" value="NADPH-DEPENDENT REDUCTASE BACG"/>
    <property type="match status" value="1"/>
</dbReference>
<dbReference type="OrthoDB" id="3676637at2"/>
<evidence type="ECO:0000256" key="2">
    <source>
        <dbReference type="ARBA" id="ARBA00023002"/>
    </source>
</evidence>
<comment type="caution">
    <text evidence="3">The sequence shown here is derived from an EMBL/GenBank/DDBJ whole genome shotgun (WGS) entry which is preliminary data.</text>
</comment>
<keyword evidence="2" id="KW-0560">Oxidoreductase</keyword>
<comment type="similarity">
    <text evidence="1">Belongs to the short-chain dehydrogenases/reductases (SDR) family.</text>
</comment>
<dbReference type="InterPro" id="IPR002347">
    <property type="entry name" value="SDR_fam"/>
</dbReference>
<name>A0A563EMS3_9PSEU</name>
<dbReference type="Pfam" id="PF13561">
    <property type="entry name" value="adh_short_C2"/>
    <property type="match status" value="1"/>
</dbReference>
<evidence type="ECO:0000256" key="1">
    <source>
        <dbReference type="ARBA" id="ARBA00006484"/>
    </source>
</evidence>
<protein>
    <submittedName>
        <fullName evidence="3">SDR family oxidoreductase</fullName>
    </submittedName>
</protein>
<dbReference type="Gene3D" id="3.40.50.720">
    <property type="entry name" value="NAD(P)-binding Rossmann-like Domain"/>
    <property type="match status" value="1"/>
</dbReference>
<organism evidence="3 4">
    <name type="scientific">Lentzea tibetensis</name>
    <dbReference type="NCBI Taxonomy" id="2591470"/>
    <lineage>
        <taxon>Bacteria</taxon>
        <taxon>Bacillati</taxon>
        <taxon>Actinomycetota</taxon>
        <taxon>Actinomycetes</taxon>
        <taxon>Pseudonocardiales</taxon>
        <taxon>Pseudonocardiaceae</taxon>
        <taxon>Lentzea</taxon>
    </lineage>
</organism>
<reference evidence="3 4" key="1">
    <citation type="submission" date="2019-07" db="EMBL/GenBank/DDBJ databases">
        <title>Lentzea xizangensis sp. nov., isolated from Qinghai-Tibetan Plateau Soils.</title>
        <authorList>
            <person name="Huang J."/>
        </authorList>
    </citation>
    <scope>NUCLEOTIDE SEQUENCE [LARGE SCALE GENOMIC DNA]</scope>
    <source>
        <strain evidence="3 4">FXJ1.1311</strain>
    </source>
</reference>
<dbReference type="RefSeq" id="WP_146356255.1">
    <property type="nucleotide sequence ID" value="NZ_VOBR01000020.1"/>
</dbReference>
<proteinExistence type="inferred from homology"/>
<evidence type="ECO:0000313" key="4">
    <source>
        <dbReference type="Proteomes" id="UP000316639"/>
    </source>
</evidence>
<dbReference type="GO" id="GO:0016491">
    <property type="term" value="F:oxidoreductase activity"/>
    <property type="evidence" value="ECO:0007669"/>
    <property type="project" value="UniProtKB-KW"/>
</dbReference>
<evidence type="ECO:0000313" key="3">
    <source>
        <dbReference type="EMBL" id="TWP48488.1"/>
    </source>
</evidence>
<accession>A0A563EMS3</accession>
<dbReference type="Proteomes" id="UP000316639">
    <property type="component" value="Unassembled WGS sequence"/>
</dbReference>
<sequence>MDLDLAGRRYVVTGGSRGIGRAVVATLLAEGARVATCARDESVLREAWGDTDRLVARQADVRDRDRMREFVAEAAAELGGIDGVVANAGAGAVGGVLDTPLDVWRDQCDVKLSSVLNLVEPAVEHLTTDGAVVLMNGVTARAPEPDMAAVSAARAAAGALATMLASTLTPRGVRVNTVNLGAISTERQHAKHARSGTDLDFASWSAREAARRGIPVGRFGTPEEVAPIVAMLLSPLSSYVVGAVVDVSGGLGAWHG</sequence>
<dbReference type="InterPro" id="IPR050259">
    <property type="entry name" value="SDR"/>
</dbReference>
<dbReference type="PRINTS" id="PR00081">
    <property type="entry name" value="GDHRDH"/>
</dbReference>